<gene>
    <name evidence="1" type="ORF">I573_01566</name>
</gene>
<dbReference type="PATRIC" id="fig|1140003.3.peg.1070"/>
<dbReference type="EMBL" id="ASWO01000005">
    <property type="protein sequence ID" value="EOT83841.1"/>
    <property type="molecule type" value="Genomic_DNA"/>
</dbReference>
<reference evidence="1 2" key="1">
    <citation type="submission" date="2013-03" db="EMBL/GenBank/DDBJ databases">
        <title>The Genome Sequence of Enterococcus sulfureus ATCC_49903 (PacBio/Illumina hybrid assembly).</title>
        <authorList>
            <consortium name="The Broad Institute Genomics Platform"/>
            <consortium name="The Broad Institute Genome Sequencing Center for Infectious Disease"/>
            <person name="Earl A."/>
            <person name="Russ C."/>
            <person name="Gilmore M."/>
            <person name="Surin D."/>
            <person name="Walker B."/>
            <person name="Young S."/>
            <person name="Zeng Q."/>
            <person name="Gargeya S."/>
            <person name="Fitzgerald M."/>
            <person name="Haas B."/>
            <person name="Abouelleil A."/>
            <person name="Allen A.W."/>
            <person name="Alvarado L."/>
            <person name="Arachchi H.M."/>
            <person name="Berlin A.M."/>
            <person name="Chapman S.B."/>
            <person name="Gainer-Dewar J."/>
            <person name="Goldberg J."/>
            <person name="Griggs A."/>
            <person name="Gujja S."/>
            <person name="Hansen M."/>
            <person name="Howarth C."/>
            <person name="Imamovic A."/>
            <person name="Ireland A."/>
            <person name="Larimer J."/>
            <person name="McCowan C."/>
            <person name="Murphy C."/>
            <person name="Pearson M."/>
            <person name="Poon T.W."/>
            <person name="Priest M."/>
            <person name="Roberts A."/>
            <person name="Saif S."/>
            <person name="Shea T."/>
            <person name="Sisk P."/>
            <person name="Sykes S."/>
            <person name="Wortman J."/>
            <person name="Nusbaum C."/>
            <person name="Birren B."/>
        </authorList>
    </citation>
    <scope>NUCLEOTIDE SEQUENCE [LARGE SCALE GENOMIC DNA]</scope>
    <source>
        <strain evidence="1 2">ATCC 49903</strain>
    </source>
</reference>
<comment type="caution">
    <text evidence="1">The sequence shown here is derived from an EMBL/GenBank/DDBJ whole genome shotgun (WGS) entry which is preliminary data.</text>
</comment>
<name>S0L5Y4_9ENTE</name>
<evidence type="ECO:0000313" key="1">
    <source>
        <dbReference type="EMBL" id="EOT83841.1"/>
    </source>
</evidence>
<dbReference type="RefSeq" id="WP_016185564.1">
    <property type="nucleotide sequence ID" value="NZ_ASWO01000005.1"/>
</dbReference>
<protein>
    <submittedName>
        <fullName evidence="1">Uncharacterized protein</fullName>
    </submittedName>
</protein>
<proteinExistence type="predicted"/>
<dbReference type="OrthoDB" id="2143527at2"/>
<organism evidence="1 2">
    <name type="scientific">Enterococcus sulfureus ATCC 49903</name>
    <dbReference type="NCBI Taxonomy" id="1140003"/>
    <lineage>
        <taxon>Bacteria</taxon>
        <taxon>Bacillati</taxon>
        <taxon>Bacillota</taxon>
        <taxon>Bacilli</taxon>
        <taxon>Lactobacillales</taxon>
        <taxon>Enterococcaceae</taxon>
        <taxon>Enterococcus</taxon>
    </lineage>
</organism>
<keyword evidence="2" id="KW-1185">Reference proteome</keyword>
<accession>S0L5Y4</accession>
<sequence length="88" mass="10497">MREIKKLRQFMTIHPQLTPQEQHMILHYIEKIETNQIPFEQARIQMINELREASLASTLSISGRKLLSTLQRKEWLFGLLSQMPFSHH</sequence>
<dbReference type="AlphaFoldDB" id="S0L5Y4"/>
<evidence type="ECO:0000313" key="2">
    <source>
        <dbReference type="Proteomes" id="UP000015961"/>
    </source>
</evidence>
<dbReference type="Proteomes" id="UP000015961">
    <property type="component" value="Unassembled WGS sequence"/>
</dbReference>